<dbReference type="EMBL" id="FOCT01000033">
    <property type="protein sequence ID" value="SEO51857.1"/>
    <property type="molecule type" value="Genomic_DNA"/>
</dbReference>
<feature type="compositionally biased region" description="Polar residues" evidence="1">
    <location>
        <begin position="13"/>
        <end position="23"/>
    </location>
</feature>
<organism evidence="2 3">
    <name type="scientific">Nitrosospira multiformis</name>
    <dbReference type="NCBI Taxonomy" id="1231"/>
    <lineage>
        <taxon>Bacteria</taxon>
        <taxon>Pseudomonadati</taxon>
        <taxon>Pseudomonadota</taxon>
        <taxon>Betaproteobacteria</taxon>
        <taxon>Nitrosomonadales</taxon>
        <taxon>Nitrosomonadaceae</taxon>
        <taxon>Nitrosospira</taxon>
    </lineage>
</organism>
<accession>A0A1H8QD63</accession>
<gene>
    <name evidence="2" type="ORF">SAMN05216404_1332</name>
</gene>
<name>A0A1H8QD63_9PROT</name>
<feature type="region of interest" description="Disordered" evidence="1">
    <location>
        <begin position="1"/>
        <end position="29"/>
    </location>
</feature>
<protein>
    <submittedName>
        <fullName evidence="2">Uncharacterized protein</fullName>
    </submittedName>
</protein>
<evidence type="ECO:0000313" key="3">
    <source>
        <dbReference type="Proteomes" id="UP000183898"/>
    </source>
</evidence>
<dbReference type="RefSeq" id="WP_074749246.1">
    <property type="nucleotide sequence ID" value="NZ_FOCT01000033.1"/>
</dbReference>
<reference evidence="2 3" key="1">
    <citation type="submission" date="2016-10" db="EMBL/GenBank/DDBJ databases">
        <authorList>
            <person name="de Groot N.N."/>
        </authorList>
    </citation>
    <scope>NUCLEOTIDE SEQUENCE [LARGE SCALE GENOMIC DNA]</scope>
    <source>
        <strain evidence="2 3">Nl18</strain>
    </source>
</reference>
<sequence>MSNNGGPAFPAEWTNTGDQNRTAPNGVVVPPGETVQLHGMSLRDWFAGQAMQGLIADTEFPLDHDGLAKAAYDIADAMLEARKQSR</sequence>
<evidence type="ECO:0000313" key="2">
    <source>
        <dbReference type="EMBL" id="SEO51857.1"/>
    </source>
</evidence>
<dbReference type="AlphaFoldDB" id="A0A1H8QD63"/>
<dbReference type="Proteomes" id="UP000183898">
    <property type="component" value="Unassembled WGS sequence"/>
</dbReference>
<evidence type="ECO:0000256" key="1">
    <source>
        <dbReference type="SAM" id="MobiDB-lite"/>
    </source>
</evidence>
<proteinExistence type="predicted"/>